<dbReference type="KEGG" id="nia:A8C56_15875"/>
<comment type="similarity">
    <text evidence="1">Belongs to the GatC family.</text>
</comment>
<proteinExistence type="inferred from homology"/>
<dbReference type="EC" id="6.3.5.-" evidence="1"/>
<dbReference type="GO" id="GO:0050567">
    <property type="term" value="F:glutaminyl-tRNA synthase (glutamine-hydrolyzing) activity"/>
    <property type="evidence" value="ECO:0007669"/>
    <property type="project" value="UniProtKB-UniRule"/>
</dbReference>
<dbReference type="RefSeq" id="WP_067758073.1">
    <property type="nucleotide sequence ID" value="NZ_CP015772.1"/>
</dbReference>
<sequence>MEVNEALIDKLAHLSKLTFSSEEKQEFMGDLEKMIGFVEKLNELDLNDVEPLMHMSNEINVLRKDIVQGSISRDEALLNAPATDGVFFKVPKVIRK</sequence>
<dbReference type="HAMAP" id="MF_00122">
    <property type="entry name" value="GatC"/>
    <property type="match status" value="1"/>
</dbReference>
<comment type="function">
    <text evidence="1">Allows the formation of correctly charged Asn-tRNA(Asn) or Gln-tRNA(Gln) through the transamidation of misacylated Asp-tRNA(Asn) or Glu-tRNA(Gln) in organisms which lack either or both of asparaginyl-tRNA or glutaminyl-tRNA synthetases. The reaction takes place in the presence of glutamine and ATP through an activated phospho-Asp-tRNA(Asn) or phospho-Glu-tRNA(Gln).</text>
</comment>
<dbReference type="NCBIfam" id="TIGR00135">
    <property type="entry name" value="gatC"/>
    <property type="match status" value="1"/>
</dbReference>
<dbReference type="PANTHER" id="PTHR15004">
    <property type="entry name" value="GLUTAMYL-TRNA(GLN) AMIDOTRANSFERASE SUBUNIT C, MITOCHONDRIAL"/>
    <property type="match status" value="1"/>
</dbReference>
<name>A0A1A9I3X6_9BACT</name>
<comment type="catalytic activity">
    <reaction evidence="1">
        <text>L-aspartyl-tRNA(Asn) + L-glutamine + ATP + H2O = L-asparaginyl-tRNA(Asn) + L-glutamate + ADP + phosphate + 2 H(+)</text>
        <dbReference type="Rhea" id="RHEA:14513"/>
        <dbReference type="Rhea" id="RHEA-COMP:9674"/>
        <dbReference type="Rhea" id="RHEA-COMP:9677"/>
        <dbReference type="ChEBI" id="CHEBI:15377"/>
        <dbReference type="ChEBI" id="CHEBI:15378"/>
        <dbReference type="ChEBI" id="CHEBI:29985"/>
        <dbReference type="ChEBI" id="CHEBI:30616"/>
        <dbReference type="ChEBI" id="CHEBI:43474"/>
        <dbReference type="ChEBI" id="CHEBI:58359"/>
        <dbReference type="ChEBI" id="CHEBI:78515"/>
        <dbReference type="ChEBI" id="CHEBI:78516"/>
        <dbReference type="ChEBI" id="CHEBI:456216"/>
    </reaction>
</comment>
<gene>
    <name evidence="1" type="primary">gatC</name>
    <name evidence="2" type="ORF">A8C56_15875</name>
</gene>
<dbReference type="InterPro" id="IPR003837">
    <property type="entry name" value="GatC"/>
</dbReference>
<organism evidence="2 3">
    <name type="scientific">Niabella ginsenosidivorans</name>
    <dbReference type="NCBI Taxonomy" id="1176587"/>
    <lineage>
        <taxon>Bacteria</taxon>
        <taxon>Pseudomonadati</taxon>
        <taxon>Bacteroidota</taxon>
        <taxon>Chitinophagia</taxon>
        <taxon>Chitinophagales</taxon>
        <taxon>Chitinophagaceae</taxon>
        <taxon>Niabella</taxon>
    </lineage>
</organism>
<dbReference type="AlphaFoldDB" id="A0A1A9I3X6"/>
<evidence type="ECO:0000256" key="1">
    <source>
        <dbReference type="HAMAP-Rule" id="MF_00122"/>
    </source>
</evidence>
<comment type="subunit">
    <text evidence="1">Heterotrimer of A, B and C subunits.</text>
</comment>
<dbReference type="GO" id="GO:0005524">
    <property type="term" value="F:ATP binding"/>
    <property type="evidence" value="ECO:0007669"/>
    <property type="project" value="UniProtKB-KW"/>
</dbReference>
<keyword evidence="2" id="KW-0808">Transferase</keyword>
<dbReference type="Gene3D" id="1.10.20.60">
    <property type="entry name" value="Glu-tRNAGln amidotransferase C subunit, N-terminal domain"/>
    <property type="match status" value="1"/>
</dbReference>
<dbReference type="Proteomes" id="UP000077667">
    <property type="component" value="Chromosome"/>
</dbReference>
<dbReference type="EMBL" id="CP015772">
    <property type="protein sequence ID" value="ANH82243.1"/>
    <property type="molecule type" value="Genomic_DNA"/>
</dbReference>
<dbReference type="STRING" id="1176587.A8C56_15875"/>
<dbReference type="GO" id="GO:0006450">
    <property type="term" value="P:regulation of translational fidelity"/>
    <property type="evidence" value="ECO:0007669"/>
    <property type="project" value="InterPro"/>
</dbReference>
<comment type="catalytic activity">
    <reaction evidence="1">
        <text>L-glutamyl-tRNA(Gln) + L-glutamine + ATP + H2O = L-glutaminyl-tRNA(Gln) + L-glutamate + ADP + phosphate + H(+)</text>
        <dbReference type="Rhea" id="RHEA:17521"/>
        <dbReference type="Rhea" id="RHEA-COMP:9681"/>
        <dbReference type="Rhea" id="RHEA-COMP:9684"/>
        <dbReference type="ChEBI" id="CHEBI:15377"/>
        <dbReference type="ChEBI" id="CHEBI:15378"/>
        <dbReference type="ChEBI" id="CHEBI:29985"/>
        <dbReference type="ChEBI" id="CHEBI:30616"/>
        <dbReference type="ChEBI" id="CHEBI:43474"/>
        <dbReference type="ChEBI" id="CHEBI:58359"/>
        <dbReference type="ChEBI" id="CHEBI:78520"/>
        <dbReference type="ChEBI" id="CHEBI:78521"/>
        <dbReference type="ChEBI" id="CHEBI:456216"/>
    </reaction>
</comment>
<dbReference type="SUPFAM" id="SSF141000">
    <property type="entry name" value="Glu-tRNAGln amidotransferase C subunit"/>
    <property type="match status" value="1"/>
</dbReference>
<dbReference type="GO" id="GO:0016740">
    <property type="term" value="F:transferase activity"/>
    <property type="evidence" value="ECO:0007669"/>
    <property type="project" value="UniProtKB-KW"/>
</dbReference>
<dbReference type="InterPro" id="IPR036113">
    <property type="entry name" value="Asp/Glu-ADT_sf_sub_c"/>
</dbReference>
<keyword evidence="3" id="KW-1185">Reference proteome</keyword>
<dbReference type="GO" id="GO:0050566">
    <property type="term" value="F:asparaginyl-tRNA synthase (glutamine-hydrolyzing) activity"/>
    <property type="evidence" value="ECO:0007669"/>
    <property type="project" value="RHEA"/>
</dbReference>
<keyword evidence="1" id="KW-0648">Protein biosynthesis</keyword>
<keyword evidence="1" id="KW-0436">Ligase</keyword>
<reference evidence="2 3" key="1">
    <citation type="submission" date="2016-05" db="EMBL/GenBank/DDBJ databases">
        <title>Niabella ginsenosidivorans BS26 whole genome sequencing.</title>
        <authorList>
            <person name="Im W.T."/>
            <person name="Siddiqi M.Z."/>
        </authorList>
    </citation>
    <scope>NUCLEOTIDE SEQUENCE [LARGE SCALE GENOMIC DNA]</scope>
    <source>
        <strain evidence="2 3">BS26</strain>
    </source>
</reference>
<accession>A0A1A9I3X6</accession>
<evidence type="ECO:0000313" key="2">
    <source>
        <dbReference type="EMBL" id="ANH82243.1"/>
    </source>
</evidence>
<evidence type="ECO:0000313" key="3">
    <source>
        <dbReference type="Proteomes" id="UP000077667"/>
    </source>
</evidence>
<protein>
    <recommendedName>
        <fullName evidence="1">Aspartyl/glutamyl-tRNA(Asn/Gln) amidotransferase subunit C</fullName>
        <shortName evidence="1">Asp/Glu-ADT subunit C</shortName>
        <ecNumber evidence="1">6.3.5.-</ecNumber>
    </recommendedName>
</protein>
<dbReference type="GO" id="GO:0006412">
    <property type="term" value="P:translation"/>
    <property type="evidence" value="ECO:0007669"/>
    <property type="project" value="UniProtKB-UniRule"/>
</dbReference>
<keyword evidence="1" id="KW-0547">Nucleotide-binding</keyword>
<dbReference type="OrthoDB" id="9813938at2"/>
<keyword evidence="1" id="KW-0067">ATP-binding</keyword>
<dbReference type="Pfam" id="PF02686">
    <property type="entry name" value="GatC"/>
    <property type="match status" value="1"/>
</dbReference>
<dbReference type="GO" id="GO:0070681">
    <property type="term" value="P:glutaminyl-tRNAGln biosynthesis via transamidation"/>
    <property type="evidence" value="ECO:0007669"/>
    <property type="project" value="TreeGrafter"/>
</dbReference>
<dbReference type="PANTHER" id="PTHR15004:SF0">
    <property type="entry name" value="GLUTAMYL-TRNA(GLN) AMIDOTRANSFERASE SUBUNIT C, MITOCHONDRIAL"/>
    <property type="match status" value="1"/>
</dbReference>